<dbReference type="InterPro" id="IPR001251">
    <property type="entry name" value="CRAL-TRIO_dom"/>
</dbReference>
<dbReference type="GO" id="GO:1902936">
    <property type="term" value="F:phosphatidylinositol bisphosphate binding"/>
    <property type="evidence" value="ECO:0007669"/>
    <property type="project" value="TreeGrafter"/>
</dbReference>
<name>T1JYN6_TETUR</name>
<dbReference type="PANTHER" id="PTHR10174:SF130">
    <property type="entry name" value="ALPHA-TOCOPHEROL TRANSFER PROTEIN-LIKE"/>
    <property type="match status" value="1"/>
</dbReference>
<dbReference type="OrthoDB" id="6480050at2759"/>
<dbReference type="Proteomes" id="UP000015104">
    <property type="component" value="Unassembled WGS sequence"/>
</dbReference>
<dbReference type="eggNOG" id="KOG1471">
    <property type="taxonomic scope" value="Eukaryota"/>
</dbReference>
<dbReference type="InterPro" id="IPR011074">
    <property type="entry name" value="CRAL/TRIO_N_dom"/>
</dbReference>
<dbReference type="GO" id="GO:0016020">
    <property type="term" value="C:membrane"/>
    <property type="evidence" value="ECO:0007669"/>
    <property type="project" value="TreeGrafter"/>
</dbReference>
<dbReference type="Gene3D" id="1.20.5.1200">
    <property type="entry name" value="Alpha-tocopherol transfer"/>
    <property type="match status" value="1"/>
</dbReference>
<dbReference type="PANTHER" id="PTHR10174">
    <property type="entry name" value="ALPHA-TOCOPHEROL TRANSFER PROTEIN-RELATED"/>
    <property type="match status" value="1"/>
</dbReference>
<reference evidence="2" key="2">
    <citation type="submission" date="2015-06" db="UniProtKB">
        <authorList>
            <consortium name="EnsemblMetazoa"/>
        </authorList>
    </citation>
    <scope>IDENTIFICATION</scope>
</reference>
<dbReference type="Gene3D" id="1.10.8.20">
    <property type="entry name" value="N-terminal domain of phosphatidylinositol transfer protein sec14p"/>
    <property type="match status" value="1"/>
</dbReference>
<dbReference type="Gene3D" id="3.40.525.10">
    <property type="entry name" value="CRAL-TRIO lipid binding domain"/>
    <property type="match status" value="1"/>
</dbReference>
<evidence type="ECO:0000313" key="2">
    <source>
        <dbReference type="EnsemblMetazoa" id="tetur03g01010.1"/>
    </source>
</evidence>
<dbReference type="PRINTS" id="PR00180">
    <property type="entry name" value="CRETINALDHBP"/>
</dbReference>
<dbReference type="AlphaFoldDB" id="T1JYN6"/>
<dbReference type="InterPro" id="IPR036865">
    <property type="entry name" value="CRAL-TRIO_dom_sf"/>
</dbReference>
<dbReference type="InterPro" id="IPR036273">
    <property type="entry name" value="CRAL/TRIO_N_dom_sf"/>
</dbReference>
<gene>
    <name evidence="2" type="primary">107359242</name>
</gene>
<accession>T1JYN6</accession>
<dbReference type="SMART" id="SM00516">
    <property type="entry name" value="SEC14"/>
    <property type="match status" value="1"/>
</dbReference>
<dbReference type="PROSITE" id="PS50191">
    <property type="entry name" value="CRAL_TRIO"/>
    <property type="match status" value="1"/>
</dbReference>
<keyword evidence="3" id="KW-1185">Reference proteome</keyword>
<reference evidence="3" key="1">
    <citation type="submission" date="2011-08" db="EMBL/GenBank/DDBJ databases">
        <authorList>
            <person name="Rombauts S."/>
        </authorList>
    </citation>
    <scope>NUCLEOTIDE SEQUENCE</scope>
    <source>
        <strain evidence="3">London</strain>
    </source>
</reference>
<dbReference type="Pfam" id="PF00650">
    <property type="entry name" value="CRAL_TRIO"/>
    <property type="match status" value="1"/>
</dbReference>
<organism evidence="2 3">
    <name type="scientific">Tetranychus urticae</name>
    <name type="common">Two-spotted spider mite</name>
    <dbReference type="NCBI Taxonomy" id="32264"/>
    <lineage>
        <taxon>Eukaryota</taxon>
        <taxon>Metazoa</taxon>
        <taxon>Ecdysozoa</taxon>
        <taxon>Arthropoda</taxon>
        <taxon>Chelicerata</taxon>
        <taxon>Arachnida</taxon>
        <taxon>Acari</taxon>
        <taxon>Acariformes</taxon>
        <taxon>Trombidiformes</taxon>
        <taxon>Prostigmata</taxon>
        <taxon>Eleutherengona</taxon>
        <taxon>Raphignathae</taxon>
        <taxon>Tetranychoidea</taxon>
        <taxon>Tetranychidae</taxon>
        <taxon>Tetranychus</taxon>
    </lineage>
</organism>
<protein>
    <recommendedName>
        <fullName evidence="1">CRAL-TRIO domain-containing protein</fullName>
    </recommendedName>
</protein>
<dbReference type="EnsemblMetazoa" id="tetur03g01010.1">
    <property type="protein sequence ID" value="tetur03g01010.1"/>
    <property type="gene ID" value="tetur03g01010"/>
</dbReference>
<evidence type="ECO:0000259" key="1">
    <source>
        <dbReference type="PROSITE" id="PS50191"/>
    </source>
</evidence>
<dbReference type="KEGG" id="tut:107359242"/>
<dbReference type="Pfam" id="PF03765">
    <property type="entry name" value="CRAL_TRIO_N"/>
    <property type="match status" value="1"/>
</dbReference>
<dbReference type="EMBL" id="CAEY01001108">
    <property type="status" value="NOT_ANNOTATED_CDS"/>
    <property type="molecule type" value="Genomic_DNA"/>
</dbReference>
<dbReference type="SMART" id="SM01100">
    <property type="entry name" value="CRAL_TRIO_N"/>
    <property type="match status" value="1"/>
</dbReference>
<evidence type="ECO:0000313" key="3">
    <source>
        <dbReference type="Proteomes" id="UP000015104"/>
    </source>
</evidence>
<dbReference type="SUPFAM" id="SSF52087">
    <property type="entry name" value="CRAL/TRIO domain"/>
    <property type="match status" value="1"/>
</dbReference>
<sequence length="273" mass="31822">MSPNANNRDESEHCSVHEQDQSDVINRLRTAIIEDSLLNQYKFDDKFLLKFLRAREFDLQKTLMTLKGYVTKLRDRPDLFTWNPKTASQALKTQVFSYFLDGNTNGRQIFFLHPGRWDPKEVNLDTIISLVILCQEITLLDEQFQKSGVVVIIDMTGLSLNHLYKCGISNGKLISELTDKCIPINIINVHVVFQNWLTEMGYNLFKPFIDEELKRKIIFHGYNIGSIHQYCSKEVLPVKYGGTHEEADLDQLFKILTNENHKMLSIWEKYKTQ</sequence>
<dbReference type="HOGENOM" id="CLU_046597_1_4_1"/>
<dbReference type="OMA" id="APECEGQ"/>
<dbReference type="CDD" id="cd00170">
    <property type="entry name" value="SEC14"/>
    <property type="match status" value="1"/>
</dbReference>
<feature type="domain" description="CRAL-TRIO" evidence="1">
    <location>
        <begin position="84"/>
        <end position="248"/>
    </location>
</feature>
<proteinExistence type="predicted"/>
<dbReference type="SUPFAM" id="SSF46938">
    <property type="entry name" value="CRAL/TRIO N-terminal domain"/>
    <property type="match status" value="1"/>
</dbReference>